<dbReference type="InterPro" id="IPR003593">
    <property type="entry name" value="AAA+_ATPase"/>
</dbReference>
<dbReference type="PANTHER" id="PTHR19229:SF250">
    <property type="entry name" value="ABC TRANSPORTER DOMAIN-CONTAINING PROTEIN-RELATED"/>
    <property type="match status" value="1"/>
</dbReference>
<evidence type="ECO:0000256" key="1">
    <source>
        <dbReference type="ARBA" id="ARBA00004141"/>
    </source>
</evidence>
<protein>
    <recommendedName>
        <fullName evidence="7">ABC transporter domain-containing protein</fullName>
    </recommendedName>
</protein>
<comment type="subcellular location">
    <subcellularLocation>
        <location evidence="1">Membrane</location>
        <topology evidence="1">Multi-pass membrane protein</topology>
    </subcellularLocation>
</comment>
<feature type="transmembrane region" description="Helical" evidence="6">
    <location>
        <begin position="201"/>
        <end position="220"/>
    </location>
</feature>
<evidence type="ECO:0000313" key="8">
    <source>
        <dbReference type="EMBL" id="CAG7829934.1"/>
    </source>
</evidence>
<dbReference type="PANTHER" id="PTHR19229">
    <property type="entry name" value="ATP-BINDING CASSETTE TRANSPORTER SUBFAMILY A ABCA"/>
    <property type="match status" value="1"/>
</dbReference>
<dbReference type="OrthoDB" id="6512918at2759"/>
<keyword evidence="3 6" id="KW-1133">Transmembrane helix</keyword>
<evidence type="ECO:0000256" key="2">
    <source>
        <dbReference type="ARBA" id="ARBA00022692"/>
    </source>
</evidence>
<dbReference type="InterPro" id="IPR003439">
    <property type="entry name" value="ABC_transporter-like_ATP-bd"/>
</dbReference>
<dbReference type="AlphaFoldDB" id="A0A8J2PQV3"/>
<feature type="compositionally biased region" description="Basic and acidic residues" evidence="5">
    <location>
        <begin position="626"/>
        <end position="641"/>
    </location>
</feature>
<evidence type="ECO:0000256" key="4">
    <source>
        <dbReference type="ARBA" id="ARBA00023136"/>
    </source>
</evidence>
<dbReference type="InterPro" id="IPR026082">
    <property type="entry name" value="ABCA"/>
</dbReference>
<dbReference type="PROSITE" id="PS00211">
    <property type="entry name" value="ABC_TRANSPORTER_1"/>
    <property type="match status" value="1"/>
</dbReference>
<comment type="caution">
    <text evidence="8">The sequence shown here is derived from an EMBL/GenBank/DDBJ whole genome shotgun (WGS) entry which is preliminary data.</text>
</comment>
<dbReference type="InterPro" id="IPR017871">
    <property type="entry name" value="ABC_transporter-like_CS"/>
</dbReference>
<dbReference type="GO" id="GO:0016887">
    <property type="term" value="F:ATP hydrolysis activity"/>
    <property type="evidence" value="ECO:0007669"/>
    <property type="project" value="InterPro"/>
</dbReference>
<evidence type="ECO:0000259" key="7">
    <source>
        <dbReference type="PROSITE" id="PS50893"/>
    </source>
</evidence>
<feature type="transmembrane region" description="Helical" evidence="6">
    <location>
        <begin position="942"/>
        <end position="968"/>
    </location>
</feature>
<dbReference type="CDD" id="cd03263">
    <property type="entry name" value="ABC_subfamily_A"/>
    <property type="match status" value="1"/>
</dbReference>
<dbReference type="Pfam" id="PF00005">
    <property type="entry name" value="ABC_tran"/>
    <property type="match status" value="2"/>
</dbReference>
<feature type="non-terminal residue" evidence="8">
    <location>
        <position position="1"/>
    </location>
</feature>
<feature type="transmembrane region" description="Helical" evidence="6">
    <location>
        <begin position="905"/>
        <end position="930"/>
    </location>
</feature>
<organism evidence="8 9">
    <name type="scientific">Allacma fusca</name>
    <dbReference type="NCBI Taxonomy" id="39272"/>
    <lineage>
        <taxon>Eukaryota</taxon>
        <taxon>Metazoa</taxon>
        <taxon>Ecdysozoa</taxon>
        <taxon>Arthropoda</taxon>
        <taxon>Hexapoda</taxon>
        <taxon>Collembola</taxon>
        <taxon>Symphypleona</taxon>
        <taxon>Sminthuridae</taxon>
        <taxon>Allacma</taxon>
    </lineage>
</organism>
<proteinExistence type="predicted"/>
<name>A0A8J2PQV3_9HEXA</name>
<evidence type="ECO:0000256" key="6">
    <source>
        <dbReference type="SAM" id="Phobius"/>
    </source>
</evidence>
<gene>
    <name evidence="8" type="ORF">AFUS01_LOCUS39770</name>
</gene>
<feature type="transmembrane region" description="Helical" evidence="6">
    <location>
        <begin position="89"/>
        <end position="109"/>
    </location>
</feature>
<dbReference type="InterPro" id="IPR013525">
    <property type="entry name" value="ABC2_TM"/>
</dbReference>
<reference evidence="8" key="1">
    <citation type="submission" date="2021-06" db="EMBL/GenBank/DDBJ databases">
        <authorList>
            <person name="Hodson N. C."/>
            <person name="Mongue J. A."/>
            <person name="Jaron S. K."/>
        </authorList>
    </citation>
    <scope>NUCLEOTIDE SEQUENCE</scope>
</reference>
<feature type="transmembrane region" description="Helical" evidence="6">
    <location>
        <begin position="171"/>
        <end position="195"/>
    </location>
</feature>
<dbReference type="GO" id="GO:0016020">
    <property type="term" value="C:membrane"/>
    <property type="evidence" value="ECO:0007669"/>
    <property type="project" value="UniProtKB-SubCell"/>
</dbReference>
<keyword evidence="2 6" id="KW-0812">Transmembrane</keyword>
<feature type="region of interest" description="Disordered" evidence="5">
    <location>
        <begin position="626"/>
        <end position="648"/>
    </location>
</feature>
<feature type="domain" description="ABC transporter" evidence="7">
    <location>
        <begin position="356"/>
        <end position="584"/>
    </location>
</feature>
<dbReference type="EMBL" id="CAJVCH010553571">
    <property type="protein sequence ID" value="CAG7829934.1"/>
    <property type="molecule type" value="Genomic_DNA"/>
</dbReference>
<dbReference type="GO" id="GO:0005524">
    <property type="term" value="F:ATP binding"/>
    <property type="evidence" value="ECO:0007669"/>
    <property type="project" value="InterPro"/>
</dbReference>
<dbReference type="Proteomes" id="UP000708208">
    <property type="component" value="Unassembled WGS sequence"/>
</dbReference>
<feature type="transmembrane region" description="Helical" evidence="6">
    <location>
        <begin position="687"/>
        <end position="710"/>
    </location>
</feature>
<dbReference type="Pfam" id="PF12698">
    <property type="entry name" value="ABC2_membrane_3"/>
    <property type="match status" value="2"/>
</dbReference>
<accession>A0A8J2PQV3</accession>
<evidence type="ECO:0000313" key="9">
    <source>
        <dbReference type="Proteomes" id="UP000708208"/>
    </source>
</evidence>
<sequence>MFLKPSWFTETLYPIFTNPGPRSGKNDGGFPGYYEEGFLYLQNAIERSVIKTFLNETEREDYDQYNVQMQRFPYPAYTEDKFTSALQVWFCYFLCFAYLYPVMSITKSIVHEKECRLKEYMKIMGLPNWLHWTAWFVKAFVLLGLASALLLMLVKLKLSGQRSILTETDSFLIMTVLMCHSITVIGFSFLMSALFATANAAATTAGFIWGINFIPFALIFPRINMMTRVWKYASCFLLGNIPASYACYIFAMFEGSGKGIQWENIMDGVTPDDSFCIFDSMVMMLVNAGVCMVAGFYIELVWPGKYGVPLPWYFPFTKWYWTDGVQQEPLLEEELIDMKSKTEFFESDPPHLNAGIHIKGMRKVFRNNVAVKNLELKFFENQVTALLGHNGAGKTTTMSMLTGLVTPTSGTAIVNGFDICKDMTAVRGSLGLCPQYNVLFDELTVEEHIKFFSLLKGYSASKADQEADRMIEILGFESKRHAQAHTLSGGMKRKLSVGIAFCAGSKAVLLDEPTSEGNVRCCGRSLFLKKKYGGFHNLIIVKKPECVPGQITKFLQNKIDSIQIKDDIGAELSYSLPDDESSKFAALFDDLEKHMDLLGISSFGVGNTTMEEVFMRAGKIHEDEGVDDARKHHKGDSKTLDMDNPETPMLGKTFEADGPRYEGLELTRQQLKTIFVKKIFFLLRNPGLATLQIFIPVAALTLAMMCFKSLPGLTTPMPFRASLDRYEFIGRTVTLTNCEVGNKICEGYKDFVSSKYDMENFANGSLSNIFLEKATSNLRYADSKIMIGLEQTTKNTSKGVVTNFVGFFNNQPFHNPPVALNFISNGVLRAFGVQKEISVVNHPFDYSDVDSIKQAGNVFTLGFFCGWTIEFVLGVMGAAFIIFPVHERMIGAKHLQFVAGLKTPIFYAGSVLIDIVNYMLPCVLMLLILIMMNIQQFHNLEVMMWFLILCFVHGWCMISMMALFSFVFTIPASGFARMTLLNSASGLAAMVMVLALENPELGLIDLATTLHDVFIFVPNYALGMGILQITVHHDLKDVCGNFNLESMCQLDKNFICCRKFQESFYAWEVSGIGKNLLSLFCFGIVFFVWVFCIENHIFAKIAALFRNNNYMKLDSASKDDEPDDEDVIKEGERISGTSLSDVFKTDNLVLRNVRKVYNGKFTAVKKLSLGVPKGETFGLLGVNGAGKTTLFKMITGDIPITNGDIFLCKNSVRKNLTDVYKNLGYCPQFDALIEQLTGRETIRMFANLIGIKESHIDRITDNLAEKLLFTRHIDKKVGAY</sequence>
<keyword evidence="9" id="KW-1185">Reference proteome</keyword>
<evidence type="ECO:0000256" key="5">
    <source>
        <dbReference type="SAM" id="MobiDB-lite"/>
    </source>
</evidence>
<dbReference type="PROSITE" id="PS50893">
    <property type="entry name" value="ABC_TRANSPORTER_2"/>
    <property type="match status" value="1"/>
</dbReference>
<evidence type="ECO:0000256" key="3">
    <source>
        <dbReference type="ARBA" id="ARBA00022989"/>
    </source>
</evidence>
<dbReference type="SMART" id="SM00382">
    <property type="entry name" value="AAA"/>
    <property type="match status" value="2"/>
</dbReference>
<feature type="transmembrane region" description="Helical" evidence="6">
    <location>
        <begin position="1076"/>
        <end position="1098"/>
    </location>
</feature>
<feature type="non-terminal residue" evidence="8">
    <location>
        <position position="1280"/>
    </location>
</feature>
<dbReference type="GO" id="GO:0140359">
    <property type="term" value="F:ABC-type transporter activity"/>
    <property type="evidence" value="ECO:0007669"/>
    <property type="project" value="InterPro"/>
</dbReference>
<dbReference type="GO" id="GO:0005319">
    <property type="term" value="F:lipid transporter activity"/>
    <property type="evidence" value="ECO:0007669"/>
    <property type="project" value="TreeGrafter"/>
</dbReference>
<feature type="transmembrane region" description="Helical" evidence="6">
    <location>
        <begin position="232"/>
        <end position="253"/>
    </location>
</feature>
<feature type="transmembrane region" description="Helical" evidence="6">
    <location>
        <begin position="858"/>
        <end position="885"/>
    </location>
</feature>
<feature type="transmembrane region" description="Helical" evidence="6">
    <location>
        <begin position="980"/>
        <end position="996"/>
    </location>
</feature>
<feature type="transmembrane region" description="Helical" evidence="6">
    <location>
        <begin position="129"/>
        <end position="151"/>
    </location>
</feature>
<keyword evidence="4 6" id="KW-0472">Membrane</keyword>